<feature type="domain" description="OmpA-like" evidence="4">
    <location>
        <begin position="167"/>
        <end position="291"/>
    </location>
</feature>
<keyword evidence="6" id="KW-1185">Reference proteome</keyword>
<gene>
    <name evidence="5" type="ORF">KP004_03285</name>
</gene>
<feature type="coiled-coil region" evidence="2">
    <location>
        <begin position="26"/>
        <end position="151"/>
    </location>
</feature>
<reference evidence="5 6" key="1">
    <citation type="submission" date="2021-06" db="EMBL/GenBank/DDBJ databases">
        <title>Gemonas diversity in paddy soil.</title>
        <authorList>
            <person name="Liu G."/>
        </authorList>
    </citation>
    <scope>NUCLEOTIDE SEQUENCE [LARGE SCALE GENOMIC DNA]</scope>
    <source>
        <strain evidence="5 6">RG10</strain>
    </source>
</reference>
<dbReference type="PANTHER" id="PTHR30329">
    <property type="entry name" value="STATOR ELEMENT OF FLAGELLAR MOTOR COMPLEX"/>
    <property type="match status" value="1"/>
</dbReference>
<dbReference type="PROSITE" id="PS51257">
    <property type="entry name" value="PROKAR_LIPOPROTEIN"/>
    <property type="match status" value="1"/>
</dbReference>
<keyword evidence="3" id="KW-0732">Signal</keyword>
<feature type="signal peptide" evidence="3">
    <location>
        <begin position="1"/>
        <end position="23"/>
    </location>
</feature>
<keyword evidence="2" id="KW-0175">Coiled coil</keyword>
<evidence type="ECO:0000256" key="2">
    <source>
        <dbReference type="SAM" id="Coils"/>
    </source>
</evidence>
<evidence type="ECO:0000313" key="5">
    <source>
        <dbReference type="EMBL" id="QWV94230.1"/>
    </source>
</evidence>
<evidence type="ECO:0000256" key="1">
    <source>
        <dbReference type="PROSITE-ProRule" id="PRU00473"/>
    </source>
</evidence>
<dbReference type="PROSITE" id="PS51123">
    <property type="entry name" value="OMPA_2"/>
    <property type="match status" value="1"/>
</dbReference>
<dbReference type="Proteomes" id="UP000683557">
    <property type="component" value="Chromosome"/>
</dbReference>
<dbReference type="Pfam" id="PF00691">
    <property type="entry name" value="OmpA"/>
    <property type="match status" value="1"/>
</dbReference>
<evidence type="ECO:0000313" key="6">
    <source>
        <dbReference type="Proteomes" id="UP000683557"/>
    </source>
</evidence>
<evidence type="ECO:0000259" key="4">
    <source>
        <dbReference type="PROSITE" id="PS51123"/>
    </source>
</evidence>
<dbReference type="EMBL" id="CP076723">
    <property type="protein sequence ID" value="QWV94230.1"/>
    <property type="molecule type" value="Genomic_DNA"/>
</dbReference>
<dbReference type="InterPro" id="IPR006665">
    <property type="entry name" value="OmpA-like"/>
</dbReference>
<accession>A0ABX8JFD5</accession>
<protein>
    <submittedName>
        <fullName evidence="5">OmpA family protein</fullName>
    </submittedName>
</protein>
<keyword evidence="1" id="KW-0472">Membrane</keyword>
<proteinExistence type="predicted"/>
<feature type="chain" id="PRO_5045934314" evidence="3">
    <location>
        <begin position="24"/>
        <end position="291"/>
    </location>
</feature>
<dbReference type="RefSeq" id="WP_216800957.1">
    <property type="nucleotide sequence ID" value="NZ_CP076723.1"/>
</dbReference>
<name>A0ABX8JFD5_9BACT</name>
<dbReference type="InterPro" id="IPR050330">
    <property type="entry name" value="Bact_OuterMem_StrucFunc"/>
</dbReference>
<evidence type="ECO:0000256" key="3">
    <source>
        <dbReference type="SAM" id="SignalP"/>
    </source>
</evidence>
<dbReference type="PANTHER" id="PTHR30329:SF21">
    <property type="entry name" value="LIPOPROTEIN YIAD-RELATED"/>
    <property type="match status" value="1"/>
</dbReference>
<organism evidence="5 6">
    <name type="scientific">Geomonas oryzisoli</name>
    <dbReference type="NCBI Taxonomy" id="2847992"/>
    <lineage>
        <taxon>Bacteria</taxon>
        <taxon>Pseudomonadati</taxon>
        <taxon>Thermodesulfobacteriota</taxon>
        <taxon>Desulfuromonadia</taxon>
        <taxon>Geobacterales</taxon>
        <taxon>Geobacteraceae</taxon>
        <taxon>Geomonas</taxon>
    </lineage>
</organism>
<dbReference type="CDD" id="cd07185">
    <property type="entry name" value="OmpA_C-like"/>
    <property type="match status" value="1"/>
</dbReference>
<sequence>MKRNLLFCLSVLVCFALSGCVTSGTYQKKELEAQNLEKSLQEQRGQYNILMGENDQLKNDIKKLTTELAAMTGEKNALMADKKGLEETLKSTSDAKNQKIGELSQKVGDLTQKTADLEAENKRLKDEVARLQKQKEEVQKTSKTYGDLLEQMKGEIAKGQVTISELKGKLTVNMVDSVLFDSGKAEVKPEGLVVLQKVVDILKTVKDKAVRIEGHTDNVQIVGQLAKRYPTNWELSAARAINVTRYLQQQGLDPALLGAVAYGEFKPVASNDTEEGRAKNRRIEIVLVAKE</sequence>